<evidence type="ECO:0000256" key="2">
    <source>
        <dbReference type="ARBA" id="ARBA00022840"/>
    </source>
</evidence>
<keyword evidence="6" id="KW-0378">Hydrolase</keyword>
<dbReference type="OrthoDB" id="372104at2157"/>
<organism evidence="6 7">
    <name type="scientific">Metallosphaera yellowstonensis MK1</name>
    <dbReference type="NCBI Taxonomy" id="671065"/>
    <lineage>
        <taxon>Archaea</taxon>
        <taxon>Thermoproteota</taxon>
        <taxon>Thermoprotei</taxon>
        <taxon>Sulfolobales</taxon>
        <taxon>Sulfolobaceae</taxon>
        <taxon>Metallosphaera</taxon>
    </lineage>
</organism>
<dbReference type="RefSeq" id="WP_009074909.1">
    <property type="nucleotide sequence ID" value="NZ_JH597770.1"/>
</dbReference>
<accession>H2C8J2</accession>
<dbReference type="GO" id="GO:0004386">
    <property type="term" value="F:helicase activity"/>
    <property type="evidence" value="ECO:0007669"/>
    <property type="project" value="UniProtKB-KW"/>
</dbReference>
<evidence type="ECO:0000259" key="5">
    <source>
        <dbReference type="PROSITE" id="PS51194"/>
    </source>
</evidence>
<sequence length="933" mass="106009">MNSNGLHHRVAALMRERNWATMTKVQELALEPILKGRNTLIIAPTGFGKTEAAILPILSKMMDEGCKPVSLLYITPLKALINDITIRIDWWASKLGLLVNRKHGEVPQKEKNQRLKRVPHILVTTPEGLEIDLDWASRFRENYKNVKWVIVDEIHEIVGSKRGAQLFILLERLKEFSGTDFQRIGLSATVGNPKFVASTLFGSSTRQRSIVKIDEKKDFSLVVRKVDEGNNVWSDSAKAIEESIEPPTLIFTNSRFLTERLHEELERLGKSNIYVHHSSISRDSKATAEESLRAGKAQAVLCTKTLELGIDVGKIKKIVLYRPPPSVASFLQRLGRSGHCVGGIPKGEIICVQNFDCLEALAIYNLSRKGVVESPRNGSPLDVVSREILGMVLQYSSIDAERVYRVITSSFLYRKLKRSDFQRLLDYLAKNNLIQREGDELRLGKSFFRIWTFKKDRNFSWSRSFSEFFSLINNDDTFVLRYNDRPIGEIDAIYVYKHIRPGDLLRIGGKLWRVSKIHNGKLSIELVPAERGEGEIPVWKGEGVPKSHLLPMEIQSILSDFNNSLKSQVLDQKSREELSKLMEPYLTRGAPLPNSSIVYVEKIGNETVYSTLIDEKVANTLAHMLLYVATSKHSLNVYARASIYGFSISVTERDLLDELLNVKGNRLKRLILKAILRSPLFVSVQKEIQVSFGKIGKLDPREDSLVIREALRQTVMRYFSIKKTLSFIDKLRKGEIRIVHVEPSTPLGEAVLSHAPIRPWISGIQALLYDVLKGGAYTLSELSEVLSIPPKSLEVKLKQMRRADSKYRVTSFIDVDSRETRWCLIDELKTFASSDEFYTSFAPINGEETLIASLRPLHGSSTSEVIFKPNQILENPEDFTKKIPMDEIGELKIVDPVDPMVCNMSPRYYFVRRDVIPYLLLNASAYIQNMKYT</sequence>
<dbReference type="EMBL" id="JH597770">
    <property type="protein sequence ID" value="EHP68468.1"/>
    <property type="molecule type" value="Genomic_DNA"/>
</dbReference>
<dbReference type="SMART" id="SM00490">
    <property type="entry name" value="HELICc"/>
    <property type="match status" value="1"/>
</dbReference>
<keyword evidence="2" id="KW-0067">ATP-binding</keyword>
<protein>
    <submittedName>
        <fullName evidence="6">Lhr-like helicase</fullName>
    </submittedName>
</protein>
<dbReference type="InterPro" id="IPR045628">
    <property type="entry name" value="Lhr_WH_dom"/>
</dbReference>
<dbReference type="SUPFAM" id="SSF52540">
    <property type="entry name" value="P-loop containing nucleoside triphosphate hydrolases"/>
    <property type="match status" value="1"/>
</dbReference>
<dbReference type="InterPro" id="IPR017170">
    <property type="entry name" value="Lhr-like"/>
</dbReference>
<name>H2C8J2_9CREN</name>
<dbReference type="GO" id="GO:0016887">
    <property type="term" value="F:ATP hydrolysis activity"/>
    <property type="evidence" value="ECO:0007669"/>
    <property type="project" value="TreeGrafter"/>
</dbReference>
<dbReference type="Pfam" id="PF19306">
    <property type="entry name" value="WHD_Lhr"/>
    <property type="match status" value="1"/>
</dbReference>
<feature type="domain" description="Helicase C-terminal" evidence="5">
    <location>
        <begin position="239"/>
        <end position="379"/>
    </location>
</feature>
<evidence type="ECO:0000313" key="6">
    <source>
        <dbReference type="EMBL" id="EHP68468.1"/>
    </source>
</evidence>
<dbReference type="Pfam" id="PF00271">
    <property type="entry name" value="Helicase_C"/>
    <property type="match status" value="1"/>
</dbReference>
<keyword evidence="7" id="KW-1185">Reference proteome</keyword>
<dbReference type="SMART" id="SM00487">
    <property type="entry name" value="DEXDc"/>
    <property type="match status" value="1"/>
</dbReference>
<dbReference type="PIRSF" id="PIRSF037307">
    <property type="entry name" value="Lhr-like_helic_prd"/>
    <property type="match status" value="1"/>
</dbReference>
<dbReference type="PANTHER" id="PTHR47962">
    <property type="entry name" value="ATP-DEPENDENT HELICASE LHR-RELATED-RELATED"/>
    <property type="match status" value="1"/>
</dbReference>
<dbReference type="eggNOG" id="arCOG00557">
    <property type="taxonomic scope" value="Archaea"/>
</dbReference>
<keyword evidence="1" id="KW-0547">Nucleotide-binding</keyword>
<dbReference type="InterPro" id="IPR014001">
    <property type="entry name" value="Helicase_ATP-bd"/>
</dbReference>
<dbReference type="InterPro" id="IPR027417">
    <property type="entry name" value="P-loop_NTPase"/>
</dbReference>
<keyword evidence="6" id="KW-0347">Helicase</keyword>
<proteinExistence type="inferred from homology"/>
<reference evidence="6 7" key="1">
    <citation type="submission" date="2012-01" db="EMBL/GenBank/DDBJ databases">
        <title>Improved High-Quality Draft sequence of Metallosphaera yellowstonensis MK1.</title>
        <authorList>
            <consortium name="US DOE Joint Genome Institute"/>
            <person name="Lucas S."/>
            <person name="Han J."/>
            <person name="Cheng J.-F."/>
            <person name="Goodwin L."/>
            <person name="Pitluck S."/>
            <person name="Peters L."/>
            <person name="Teshima H."/>
            <person name="Detter J.C."/>
            <person name="Han C."/>
            <person name="Tapia R."/>
            <person name="Land M."/>
            <person name="Hauser L."/>
            <person name="Kyrpides N."/>
            <person name="Kozubal M."/>
            <person name="Macur R.E."/>
            <person name="Jay Z."/>
            <person name="Inskeep W."/>
            <person name="Woyke T."/>
        </authorList>
    </citation>
    <scope>NUCLEOTIDE SEQUENCE [LARGE SCALE GENOMIC DNA]</scope>
    <source>
        <strain evidence="6 7">MK1</strain>
    </source>
</reference>
<dbReference type="GO" id="GO:0005524">
    <property type="term" value="F:ATP binding"/>
    <property type="evidence" value="ECO:0007669"/>
    <property type="project" value="UniProtKB-KW"/>
</dbReference>
<dbReference type="GO" id="GO:0003677">
    <property type="term" value="F:DNA binding"/>
    <property type="evidence" value="ECO:0007669"/>
    <property type="project" value="TreeGrafter"/>
</dbReference>
<dbReference type="Gene3D" id="3.40.50.300">
    <property type="entry name" value="P-loop containing nucleotide triphosphate hydrolases"/>
    <property type="match status" value="2"/>
</dbReference>
<dbReference type="Pfam" id="PF00270">
    <property type="entry name" value="DEAD"/>
    <property type="match status" value="1"/>
</dbReference>
<dbReference type="PROSITE" id="PS51194">
    <property type="entry name" value="HELICASE_CTER"/>
    <property type="match status" value="1"/>
</dbReference>
<dbReference type="PROSITE" id="PS51192">
    <property type="entry name" value="HELICASE_ATP_BIND_1"/>
    <property type="match status" value="1"/>
</dbReference>
<dbReference type="PANTHER" id="PTHR47962:SF5">
    <property type="entry name" value="ATP-DEPENDENT HELICASE LHR-RELATED"/>
    <property type="match status" value="1"/>
</dbReference>
<dbReference type="STRING" id="671065.MetMK1DRAFT_00029020"/>
<dbReference type="InterPro" id="IPR011545">
    <property type="entry name" value="DEAD/DEAH_box_helicase_dom"/>
</dbReference>
<evidence type="ECO:0000256" key="3">
    <source>
        <dbReference type="ARBA" id="ARBA00093467"/>
    </source>
</evidence>
<dbReference type="AlphaFoldDB" id="H2C8J2"/>
<dbReference type="Proteomes" id="UP000003980">
    <property type="component" value="Unassembled WGS sequence"/>
</dbReference>
<comment type="similarity">
    <text evidence="3">Belongs to the Lhr helicase family. Lhr-Core subfamily.</text>
</comment>
<dbReference type="HOGENOM" id="CLU_002025_0_0_2"/>
<gene>
    <name evidence="6" type="ORF">MetMK1DRAFT_00029020</name>
</gene>
<evidence type="ECO:0000313" key="7">
    <source>
        <dbReference type="Proteomes" id="UP000003980"/>
    </source>
</evidence>
<evidence type="ECO:0000256" key="1">
    <source>
        <dbReference type="ARBA" id="ARBA00022741"/>
    </source>
</evidence>
<feature type="domain" description="Helicase ATP-binding" evidence="4">
    <location>
        <begin position="30"/>
        <end position="208"/>
    </location>
</feature>
<dbReference type="InterPro" id="IPR001650">
    <property type="entry name" value="Helicase_C-like"/>
</dbReference>
<dbReference type="GO" id="GO:0140097">
    <property type="term" value="F:catalytic activity, acting on DNA"/>
    <property type="evidence" value="ECO:0007669"/>
    <property type="project" value="UniProtKB-ARBA"/>
</dbReference>
<dbReference type="InterPro" id="IPR052511">
    <property type="entry name" value="ATP-dep_Helicase"/>
</dbReference>
<evidence type="ECO:0000259" key="4">
    <source>
        <dbReference type="PROSITE" id="PS51192"/>
    </source>
</evidence>